<sequence length="294" mass="33950">MEFSDKYCFFIFKPLNIICIMGHILKPRQISVFKNSHTPTDYGPNHAYEVLNATGTANIILICEHASNYIPPEYHNLGLDMDFLDKHIAWDIGMAQLTRQLSARLNAPAIMARFSRLLIDPNREEDHKTLIPTVSDNITIPKNQTLSHKEINRRKDRFYHAFHDRTEILVKDKIQSGKVPLICGIHSFTPHMKGQHRPWQAGMLWNKDPRLAMALIHHLTARGYNVGDNQPYSGRDLFFTMNRHGYDHGAPHVTIEIRQDEVSSQGGIDLWTDILNDDLTKIAQDEQLRTFKKY</sequence>
<dbReference type="EMBL" id="UOFW01000055">
    <property type="protein sequence ID" value="VAX03603.1"/>
    <property type="molecule type" value="Genomic_DNA"/>
</dbReference>
<dbReference type="Pfam" id="PF05013">
    <property type="entry name" value="FGase"/>
    <property type="match status" value="1"/>
</dbReference>
<dbReference type="InterPro" id="IPR011227">
    <property type="entry name" value="UCP029730"/>
</dbReference>
<evidence type="ECO:0000313" key="1">
    <source>
        <dbReference type="EMBL" id="VAX03603.1"/>
    </source>
</evidence>
<dbReference type="InterPro" id="IPR007709">
    <property type="entry name" value="N-FG_amidohydro"/>
</dbReference>
<dbReference type="Gene3D" id="3.40.630.40">
    <property type="entry name" value="Zn-dependent exopeptidases"/>
    <property type="match status" value="1"/>
</dbReference>
<evidence type="ECO:0008006" key="2">
    <source>
        <dbReference type="Google" id="ProtNLM"/>
    </source>
</evidence>
<reference evidence="1" key="1">
    <citation type="submission" date="2018-06" db="EMBL/GenBank/DDBJ databases">
        <authorList>
            <person name="Zhirakovskaya E."/>
        </authorList>
    </citation>
    <scope>NUCLEOTIDE SEQUENCE</scope>
</reference>
<gene>
    <name evidence="1" type="ORF">MNBD_ALPHA03-1533</name>
</gene>
<proteinExistence type="predicted"/>
<dbReference type="SUPFAM" id="SSF53187">
    <property type="entry name" value="Zn-dependent exopeptidases"/>
    <property type="match status" value="1"/>
</dbReference>
<dbReference type="PIRSF" id="PIRSF029730">
    <property type="entry name" value="UCP029730"/>
    <property type="match status" value="1"/>
</dbReference>
<name>A0A3B1AUY8_9ZZZZ</name>
<accession>A0A3B1AUY8</accession>
<dbReference type="AlphaFoldDB" id="A0A3B1AUY8"/>
<organism evidence="1">
    <name type="scientific">hydrothermal vent metagenome</name>
    <dbReference type="NCBI Taxonomy" id="652676"/>
    <lineage>
        <taxon>unclassified sequences</taxon>
        <taxon>metagenomes</taxon>
        <taxon>ecological metagenomes</taxon>
    </lineage>
</organism>
<protein>
    <recommendedName>
        <fullName evidence="2">N-formylglutamate deformylase</fullName>
    </recommendedName>
</protein>